<evidence type="ECO:0000256" key="1">
    <source>
        <dbReference type="SAM" id="MobiDB-lite"/>
    </source>
</evidence>
<protein>
    <submittedName>
        <fullName evidence="2">Uncharacterized protein</fullName>
    </submittedName>
</protein>
<evidence type="ECO:0000313" key="3">
    <source>
        <dbReference type="Proteomes" id="UP000029453"/>
    </source>
</evidence>
<evidence type="ECO:0000313" key="2">
    <source>
        <dbReference type="EMBL" id="GAC44025.1"/>
    </source>
</evidence>
<dbReference type="Proteomes" id="UP000029453">
    <property type="component" value="Unassembled WGS sequence"/>
</dbReference>
<accession>M9LKY6</accession>
<proteinExistence type="predicted"/>
<name>M9LKY6_PAEPP</name>
<gene>
    <name evidence="2" type="ORF">PPOP_3425</name>
</gene>
<keyword evidence="3" id="KW-1185">Reference proteome</keyword>
<dbReference type="AlphaFoldDB" id="M9LKY6"/>
<comment type="caution">
    <text evidence="2">The sequence shown here is derived from an EMBL/GenBank/DDBJ whole genome shotgun (WGS) entry which is preliminary data.</text>
</comment>
<dbReference type="EMBL" id="BALG01000305">
    <property type="protein sequence ID" value="GAC44025.1"/>
    <property type="molecule type" value="Genomic_DNA"/>
</dbReference>
<feature type="region of interest" description="Disordered" evidence="1">
    <location>
        <begin position="41"/>
        <end position="68"/>
    </location>
</feature>
<reference evidence="2 3" key="1">
    <citation type="submission" date="2012-10" db="EMBL/GenBank/DDBJ databases">
        <title>Draft Genome Sequence of Paenibacillus popilliae ATCC 14706T.</title>
        <authorList>
            <person name="Iiyama K."/>
            <person name="Mori K."/>
            <person name="Mon H."/>
            <person name="Chieda Y."/>
            <person name="Lee J.M."/>
            <person name="Kusakabe T."/>
            <person name="Tashiro K."/>
            <person name="Asano S."/>
            <person name="Yasunaga-Aoki C."/>
            <person name="Shimizu S."/>
        </authorList>
    </citation>
    <scope>NUCLEOTIDE SEQUENCE [LARGE SCALE GENOMIC DNA]</scope>
    <source>
        <strain evidence="2 3">ATCC 14706</strain>
    </source>
</reference>
<organism evidence="2 3">
    <name type="scientific">Paenibacillus popilliae ATCC 14706</name>
    <dbReference type="NCBI Taxonomy" id="1212764"/>
    <lineage>
        <taxon>Bacteria</taxon>
        <taxon>Bacillati</taxon>
        <taxon>Bacillota</taxon>
        <taxon>Bacilli</taxon>
        <taxon>Bacillales</taxon>
        <taxon>Paenibacillaceae</taxon>
        <taxon>Paenibacillus</taxon>
    </lineage>
</organism>
<sequence>MEVLLEHCAGMDVHQETIVVCALNTDAEGNVQSEIRTFERATHQERSGPQDGCLRCGMDRQATSGRFD</sequence>